<dbReference type="InterPro" id="IPR001727">
    <property type="entry name" value="GDT1-like"/>
</dbReference>
<feature type="transmembrane region" description="Helical" evidence="6">
    <location>
        <begin position="106"/>
        <end position="124"/>
    </location>
</feature>
<reference evidence="8" key="1">
    <citation type="submission" date="2016-09" db="EMBL/GenBank/DDBJ databases">
        <title>Draft genome of thermotolerant cyanobacterium Desertifilum sp. strain IPPAS B-1220.</title>
        <authorList>
            <person name="Sinetova M.A."/>
            <person name="Bolakhan K."/>
            <person name="Zayadan B.K."/>
            <person name="Mironov K.S."/>
            <person name="Ustinova V."/>
            <person name="Kupriyanova E.V."/>
            <person name="Sidorov R.A."/>
            <person name="Skrypnik A.N."/>
            <person name="Gogoleva N.E."/>
            <person name="Gogolev Y.V."/>
            <person name="Los D.A."/>
        </authorList>
    </citation>
    <scope>NUCLEOTIDE SEQUENCE [LARGE SCALE GENOMIC DNA]</scope>
    <source>
        <strain evidence="8">IPPAS B-1220</strain>
    </source>
</reference>
<comment type="subcellular location">
    <subcellularLocation>
        <location evidence="1 6">Membrane</location>
        <topology evidence="1 6">Multi-pass membrane protein</topology>
    </subcellularLocation>
</comment>
<sequence>MKVDSPIAISSASSPLNSPFPASNQSDRPIAQPRRQGSGFQVFVSTFITIFLAELGDKTQLTTLLMSAESEAPWVVFMGAACALIATSLIGVLLGRWLSRRLSPQVLETASGAILLGISVLLLWDVVNL</sequence>
<evidence type="ECO:0000256" key="1">
    <source>
        <dbReference type="ARBA" id="ARBA00004141"/>
    </source>
</evidence>
<keyword evidence="4 6" id="KW-1133">Transmembrane helix</keyword>
<dbReference type="GO" id="GO:0016020">
    <property type="term" value="C:membrane"/>
    <property type="evidence" value="ECO:0007669"/>
    <property type="project" value="UniProtKB-SubCell"/>
</dbReference>
<dbReference type="EMBL" id="MJGC01000061">
    <property type="protein sequence ID" value="OEJ74766.1"/>
    <property type="molecule type" value="Genomic_DNA"/>
</dbReference>
<dbReference type="PANTHER" id="PTHR12608">
    <property type="entry name" value="TRANSMEMBRANE PROTEIN HTP-1 RELATED"/>
    <property type="match status" value="1"/>
</dbReference>
<dbReference type="OrthoDB" id="9801356at2"/>
<evidence type="ECO:0000256" key="2">
    <source>
        <dbReference type="ARBA" id="ARBA00009190"/>
    </source>
</evidence>
<accession>A0A1E5QJ91</accession>
<evidence type="ECO:0000256" key="6">
    <source>
        <dbReference type="RuleBase" id="RU365102"/>
    </source>
</evidence>
<feature type="compositionally biased region" description="Low complexity" evidence="7">
    <location>
        <begin position="1"/>
        <end position="24"/>
    </location>
</feature>
<organism evidence="8">
    <name type="scientific">Desertifilum tharense IPPAS B-1220</name>
    <dbReference type="NCBI Taxonomy" id="1781255"/>
    <lineage>
        <taxon>Bacteria</taxon>
        <taxon>Bacillati</taxon>
        <taxon>Cyanobacteriota</taxon>
        <taxon>Cyanophyceae</taxon>
        <taxon>Desertifilales</taxon>
        <taxon>Desertifilaceae</taxon>
        <taxon>Desertifilum</taxon>
    </lineage>
</organism>
<feature type="transmembrane region" description="Helical" evidence="6">
    <location>
        <begin position="38"/>
        <end position="55"/>
    </location>
</feature>
<dbReference type="STRING" id="1781255.BH720_12865"/>
<dbReference type="AlphaFoldDB" id="A0A1E5QJ91"/>
<keyword evidence="5 6" id="KW-0472">Membrane</keyword>
<evidence type="ECO:0000313" key="8">
    <source>
        <dbReference type="EMBL" id="OEJ74766.1"/>
    </source>
</evidence>
<evidence type="ECO:0000256" key="5">
    <source>
        <dbReference type="ARBA" id="ARBA00023136"/>
    </source>
</evidence>
<gene>
    <name evidence="8" type="ORF">BH720_12865</name>
</gene>
<dbReference type="PANTHER" id="PTHR12608:SF1">
    <property type="entry name" value="TRANSMEMBRANE PROTEIN 165"/>
    <property type="match status" value="1"/>
</dbReference>
<dbReference type="Pfam" id="PF01169">
    <property type="entry name" value="GDT1"/>
    <property type="match status" value="1"/>
</dbReference>
<keyword evidence="3 6" id="KW-0812">Transmembrane</keyword>
<feature type="region of interest" description="Disordered" evidence="7">
    <location>
        <begin position="1"/>
        <end position="34"/>
    </location>
</feature>
<dbReference type="GO" id="GO:0046873">
    <property type="term" value="F:metal ion transmembrane transporter activity"/>
    <property type="evidence" value="ECO:0007669"/>
    <property type="project" value="InterPro"/>
</dbReference>
<evidence type="ECO:0000256" key="7">
    <source>
        <dbReference type="SAM" id="MobiDB-lite"/>
    </source>
</evidence>
<feature type="transmembrane region" description="Helical" evidence="6">
    <location>
        <begin position="75"/>
        <end position="94"/>
    </location>
</feature>
<name>A0A1E5QJ91_9CYAN</name>
<dbReference type="RefSeq" id="WP_069967619.1">
    <property type="nucleotide sequence ID" value="NZ_CM124774.1"/>
</dbReference>
<evidence type="ECO:0000256" key="4">
    <source>
        <dbReference type="ARBA" id="ARBA00022989"/>
    </source>
</evidence>
<proteinExistence type="inferred from homology"/>
<comment type="caution">
    <text evidence="6">Lacks conserved residue(s) required for the propagation of feature annotation.</text>
</comment>
<protein>
    <recommendedName>
        <fullName evidence="6">GDT1 family protein</fullName>
    </recommendedName>
</protein>
<comment type="similarity">
    <text evidence="2 6">Belongs to the GDT1 family.</text>
</comment>
<comment type="caution">
    <text evidence="8">The sequence shown here is derived from an EMBL/GenBank/DDBJ whole genome shotgun (WGS) entry which is preliminary data.</text>
</comment>
<evidence type="ECO:0000256" key="3">
    <source>
        <dbReference type="ARBA" id="ARBA00022692"/>
    </source>
</evidence>